<name>A0ABD3P158_9STRA</name>
<keyword evidence="2" id="KW-0732">Signal</keyword>
<feature type="chain" id="PRO_5044808307" evidence="2">
    <location>
        <begin position="27"/>
        <end position="325"/>
    </location>
</feature>
<accession>A0ABD3P158</accession>
<dbReference type="EMBL" id="JABMIG020000319">
    <property type="protein sequence ID" value="KAL3781357.1"/>
    <property type="molecule type" value="Genomic_DNA"/>
</dbReference>
<feature type="region of interest" description="Disordered" evidence="1">
    <location>
        <begin position="25"/>
        <end position="70"/>
    </location>
</feature>
<feature type="compositionally biased region" description="Polar residues" evidence="1">
    <location>
        <begin position="303"/>
        <end position="317"/>
    </location>
</feature>
<gene>
    <name evidence="3" type="ORF">HJC23_013441</name>
</gene>
<proteinExistence type="predicted"/>
<protein>
    <submittedName>
        <fullName evidence="3">Uncharacterized protein</fullName>
    </submittedName>
</protein>
<dbReference type="AlphaFoldDB" id="A0ABD3P158"/>
<comment type="caution">
    <text evidence="3">The sequence shown here is derived from an EMBL/GenBank/DDBJ whole genome shotgun (WGS) entry which is preliminary data.</text>
</comment>
<evidence type="ECO:0000256" key="1">
    <source>
        <dbReference type="SAM" id="MobiDB-lite"/>
    </source>
</evidence>
<feature type="compositionally biased region" description="Basic and acidic residues" evidence="1">
    <location>
        <begin position="61"/>
        <end position="70"/>
    </location>
</feature>
<feature type="signal peptide" evidence="2">
    <location>
        <begin position="1"/>
        <end position="26"/>
    </location>
</feature>
<sequence>MTKVATSSSFFIVAASILLASHSTDASSASTTSSLQPLQSNAFGNDSLSQPKRKRRRRGNRDKIEPLIKSESIELVTPSKLKTALSTNHASKPKVVSDDEEFMAKGQEMHHGDKHIATTPGKRKRRRRKTKAKTGVGENAVEALSVDLLEPHPDQEILDLQLENGTDSHQEMTELLEEEGEFHSKGIFPTESITAETPDSFSSQHLRESDASETIKIINKSHHQDISISSKSTDSEEEKANNTTTESEDFIQLTRTELLSDSCTPTLAAVFQSSSESKKSLIKESNDGRTVTFQMTHQRKQHSVQIKTKSRPTQNNESTRKRSQP</sequence>
<evidence type="ECO:0000313" key="4">
    <source>
        <dbReference type="Proteomes" id="UP001516023"/>
    </source>
</evidence>
<feature type="compositionally biased region" description="Polar residues" evidence="1">
    <location>
        <begin position="36"/>
        <end position="50"/>
    </location>
</feature>
<dbReference type="Proteomes" id="UP001516023">
    <property type="component" value="Unassembled WGS sequence"/>
</dbReference>
<feature type="compositionally biased region" description="Low complexity" evidence="1">
    <location>
        <begin position="25"/>
        <end position="35"/>
    </location>
</feature>
<feature type="compositionally biased region" description="Basic and acidic residues" evidence="1">
    <location>
        <begin position="107"/>
        <end position="116"/>
    </location>
</feature>
<feature type="compositionally biased region" description="Basic residues" evidence="1">
    <location>
        <begin position="51"/>
        <end position="60"/>
    </location>
</feature>
<feature type="region of interest" description="Disordered" evidence="1">
    <location>
        <begin position="219"/>
        <end position="249"/>
    </location>
</feature>
<evidence type="ECO:0000256" key="2">
    <source>
        <dbReference type="SAM" id="SignalP"/>
    </source>
</evidence>
<feature type="region of interest" description="Disordered" evidence="1">
    <location>
        <begin position="106"/>
        <end position="136"/>
    </location>
</feature>
<keyword evidence="4" id="KW-1185">Reference proteome</keyword>
<feature type="region of interest" description="Disordered" evidence="1">
    <location>
        <begin position="271"/>
        <end position="325"/>
    </location>
</feature>
<reference evidence="3 4" key="1">
    <citation type="journal article" date="2020" name="G3 (Bethesda)">
        <title>Improved Reference Genome for Cyclotella cryptica CCMP332, a Model for Cell Wall Morphogenesis, Salinity Adaptation, and Lipid Production in Diatoms (Bacillariophyta).</title>
        <authorList>
            <person name="Roberts W.R."/>
            <person name="Downey K.M."/>
            <person name="Ruck E.C."/>
            <person name="Traller J.C."/>
            <person name="Alverson A.J."/>
        </authorList>
    </citation>
    <scope>NUCLEOTIDE SEQUENCE [LARGE SCALE GENOMIC DNA]</scope>
    <source>
        <strain evidence="3 4">CCMP332</strain>
    </source>
</reference>
<organism evidence="3 4">
    <name type="scientific">Cyclotella cryptica</name>
    <dbReference type="NCBI Taxonomy" id="29204"/>
    <lineage>
        <taxon>Eukaryota</taxon>
        <taxon>Sar</taxon>
        <taxon>Stramenopiles</taxon>
        <taxon>Ochrophyta</taxon>
        <taxon>Bacillariophyta</taxon>
        <taxon>Coscinodiscophyceae</taxon>
        <taxon>Thalassiosirophycidae</taxon>
        <taxon>Stephanodiscales</taxon>
        <taxon>Stephanodiscaceae</taxon>
        <taxon>Cyclotella</taxon>
    </lineage>
</organism>
<feature type="compositionally biased region" description="Basic and acidic residues" evidence="1">
    <location>
        <begin position="276"/>
        <end position="287"/>
    </location>
</feature>
<feature type="compositionally biased region" description="Basic residues" evidence="1">
    <location>
        <begin position="121"/>
        <end position="132"/>
    </location>
</feature>
<evidence type="ECO:0000313" key="3">
    <source>
        <dbReference type="EMBL" id="KAL3781357.1"/>
    </source>
</evidence>